<dbReference type="PANTHER" id="PTHR30419:SF28">
    <property type="entry name" value="HTH-TYPE TRANSCRIPTIONAL REGULATOR BSDA"/>
    <property type="match status" value="1"/>
</dbReference>
<dbReference type="PROSITE" id="PS50931">
    <property type="entry name" value="HTH_LYSR"/>
    <property type="match status" value="1"/>
</dbReference>
<evidence type="ECO:0000256" key="1">
    <source>
        <dbReference type="ARBA" id="ARBA00009437"/>
    </source>
</evidence>
<evidence type="ECO:0000256" key="4">
    <source>
        <dbReference type="ARBA" id="ARBA00023163"/>
    </source>
</evidence>
<dbReference type="SUPFAM" id="SSF46785">
    <property type="entry name" value="Winged helix' DNA-binding domain"/>
    <property type="match status" value="1"/>
</dbReference>
<accession>A0A9D2P9H0</accession>
<evidence type="ECO:0000256" key="2">
    <source>
        <dbReference type="ARBA" id="ARBA00023015"/>
    </source>
</evidence>
<comment type="caution">
    <text evidence="6">The sequence shown here is derived from an EMBL/GenBank/DDBJ whole genome shotgun (WGS) entry which is preliminary data.</text>
</comment>
<evidence type="ECO:0000259" key="5">
    <source>
        <dbReference type="PROSITE" id="PS50931"/>
    </source>
</evidence>
<dbReference type="SUPFAM" id="SSF53850">
    <property type="entry name" value="Periplasmic binding protein-like II"/>
    <property type="match status" value="1"/>
</dbReference>
<evidence type="ECO:0000313" key="7">
    <source>
        <dbReference type="Proteomes" id="UP000823883"/>
    </source>
</evidence>
<dbReference type="GO" id="GO:0003700">
    <property type="term" value="F:DNA-binding transcription factor activity"/>
    <property type="evidence" value="ECO:0007669"/>
    <property type="project" value="InterPro"/>
</dbReference>
<evidence type="ECO:0000313" key="6">
    <source>
        <dbReference type="EMBL" id="HJC46667.1"/>
    </source>
</evidence>
<dbReference type="GO" id="GO:0003677">
    <property type="term" value="F:DNA binding"/>
    <property type="evidence" value="ECO:0007669"/>
    <property type="project" value="UniProtKB-KW"/>
</dbReference>
<dbReference type="Pfam" id="PF00126">
    <property type="entry name" value="HTH_1"/>
    <property type="match status" value="1"/>
</dbReference>
<dbReference type="Proteomes" id="UP000823883">
    <property type="component" value="Unassembled WGS sequence"/>
</dbReference>
<dbReference type="PANTHER" id="PTHR30419">
    <property type="entry name" value="HTH-TYPE TRANSCRIPTIONAL REGULATOR YBHD"/>
    <property type="match status" value="1"/>
</dbReference>
<dbReference type="CDD" id="cd05466">
    <property type="entry name" value="PBP2_LTTR_substrate"/>
    <property type="match status" value="1"/>
</dbReference>
<dbReference type="InterPro" id="IPR036388">
    <property type="entry name" value="WH-like_DNA-bd_sf"/>
</dbReference>
<dbReference type="FunFam" id="1.10.10.10:FF:000001">
    <property type="entry name" value="LysR family transcriptional regulator"/>
    <property type="match status" value="1"/>
</dbReference>
<protein>
    <submittedName>
        <fullName evidence="6">LysR family transcriptional regulator</fullName>
    </submittedName>
</protein>
<dbReference type="AlphaFoldDB" id="A0A9D2P9H0"/>
<dbReference type="Gene3D" id="1.10.10.10">
    <property type="entry name" value="Winged helix-like DNA-binding domain superfamily/Winged helix DNA-binding domain"/>
    <property type="match status" value="1"/>
</dbReference>
<dbReference type="GO" id="GO:0005829">
    <property type="term" value="C:cytosol"/>
    <property type="evidence" value="ECO:0007669"/>
    <property type="project" value="TreeGrafter"/>
</dbReference>
<organism evidence="6 7">
    <name type="scientific">Candidatus Lachnoclostridium pullistercoris</name>
    <dbReference type="NCBI Taxonomy" id="2838632"/>
    <lineage>
        <taxon>Bacteria</taxon>
        <taxon>Bacillati</taxon>
        <taxon>Bacillota</taxon>
        <taxon>Clostridia</taxon>
        <taxon>Lachnospirales</taxon>
        <taxon>Lachnospiraceae</taxon>
    </lineage>
</organism>
<dbReference type="InterPro" id="IPR050950">
    <property type="entry name" value="HTH-type_LysR_regulators"/>
</dbReference>
<reference evidence="6" key="2">
    <citation type="submission" date="2021-04" db="EMBL/GenBank/DDBJ databases">
        <authorList>
            <person name="Gilroy R."/>
        </authorList>
    </citation>
    <scope>NUCLEOTIDE SEQUENCE</scope>
    <source>
        <strain evidence="6">CHK183-5548</strain>
    </source>
</reference>
<name>A0A9D2P9H0_9FIRM</name>
<sequence>MNTTCQQYMIALAQTGSITRAAKQLNISQPALSNWITSLENQLGVQLIIRSKKQLIFTPAGQLYLNGCYRMMQIKQRTYSRISALGGTEKENIVISGTPNGGAQIFSSIFSSFRDKYPAVKLSYLEGYNRQTLQYIADGQADFGICSTLDLESADFEFSNPTRREMVLYLPSSHPLAYDASGLKYNEEFPTISLQKLDHIDFMMPTEEMSYYSGLISLFQKRGIRPQILFQSANVGVLYKMVLQGNGAAILPRSLFSPLDPVSPFSLRPKFIIYSVLAYKKGKILTPAQELVRTLICEQFEISD</sequence>
<dbReference type="EMBL" id="DWWL01000007">
    <property type="protein sequence ID" value="HJC46667.1"/>
    <property type="molecule type" value="Genomic_DNA"/>
</dbReference>
<dbReference type="InterPro" id="IPR036390">
    <property type="entry name" value="WH_DNA-bd_sf"/>
</dbReference>
<dbReference type="Pfam" id="PF03466">
    <property type="entry name" value="LysR_substrate"/>
    <property type="match status" value="1"/>
</dbReference>
<comment type="similarity">
    <text evidence="1">Belongs to the LysR transcriptional regulatory family.</text>
</comment>
<feature type="domain" description="HTH lysR-type" evidence="5">
    <location>
        <begin position="1"/>
        <end position="58"/>
    </location>
</feature>
<evidence type="ECO:0000256" key="3">
    <source>
        <dbReference type="ARBA" id="ARBA00023125"/>
    </source>
</evidence>
<dbReference type="PRINTS" id="PR00039">
    <property type="entry name" value="HTHLYSR"/>
</dbReference>
<proteinExistence type="inferred from homology"/>
<gene>
    <name evidence="6" type="ORF">IAA04_01290</name>
</gene>
<reference evidence="6" key="1">
    <citation type="journal article" date="2021" name="PeerJ">
        <title>Extensive microbial diversity within the chicken gut microbiome revealed by metagenomics and culture.</title>
        <authorList>
            <person name="Gilroy R."/>
            <person name="Ravi A."/>
            <person name="Getino M."/>
            <person name="Pursley I."/>
            <person name="Horton D.L."/>
            <person name="Alikhan N.F."/>
            <person name="Baker D."/>
            <person name="Gharbi K."/>
            <person name="Hall N."/>
            <person name="Watson M."/>
            <person name="Adriaenssens E.M."/>
            <person name="Foster-Nyarko E."/>
            <person name="Jarju S."/>
            <person name="Secka A."/>
            <person name="Antonio M."/>
            <person name="Oren A."/>
            <person name="Chaudhuri R.R."/>
            <person name="La Ragione R."/>
            <person name="Hildebrand F."/>
            <person name="Pallen M.J."/>
        </authorList>
    </citation>
    <scope>NUCLEOTIDE SEQUENCE</scope>
    <source>
        <strain evidence="6">CHK183-5548</strain>
    </source>
</reference>
<keyword evidence="3" id="KW-0238">DNA-binding</keyword>
<dbReference type="Gene3D" id="3.40.190.290">
    <property type="match status" value="1"/>
</dbReference>
<dbReference type="InterPro" id="IPR005119">
    <property type="entry name" value="LysR_subst-bd"/>
</dbReference>
<keyword evidence="2" id="KW-0805">Transcription regulation</keyword>
<dbReference type="InterPro" id="IPR000847">
    <property type="entry name" value="LysR_HTH_N"/>
</dbReference>
<keyword evidence="4" id="KW-0804">Transcription</keyword>